<feature type="transmembrane region" description="Helical" evidence="1">
    <location>
        <begin position="6"/>
        <end position="33"/>
    </location>
</feature>
<protein>
    <submittedName>
        <fullName evidence="2">Uncharacterized protein</fullName>
    </submittedName>
</protein>
<reference evidence="3" key="1">
    <citation type="journal article" date="2019" name="Int. J. Syst. Evol. Microbiol.">
        <title>The Global Catalogue of Microorganisms (GCM) 10K type strain sequencing project: providing services to taxonomists for standard genome sequencing and annotation.</title>
        <authorList>
            <consortium name="The Broad Institute Genomics Platform"/>
            <consortium name="The Broad Institute Genome Sequencing Center for Infectious Disease"/>
            <person name="Wu L."/>
            <person name="Ma J."/>
        </authorList>
    </citation>
    <scope>NUCLEOTIDE SEQUENCE [LARGE SCALE GENOMIC DNA]</scope>
    <source>
        <strain evidence="3">KCTC 33575</strain>
    </source>
</reference>
<keyword evidence="3" id="KW-1185">Reference proteome</keyword>
<gene>
    <name evidence="2" type="ORF">ACFSX4_13340</name>
</gene>
<dbReference type="EMBL" id="JBHUOQ010000005">
    <property type="protein sequence ID" value="MFD2831454.1"/>
    <property type="molecule type" value="Genomic_DNA"/>
</dbReference>
<comment type="caution">
    <text evidence="2">The sequence shown here is derived from an EMBL/GenBank/DDBJ whole genome shotgun (WGS) entry which is preliminary data.</text>
</comment>
<evidence type="ECO:0000313" key="3">
    <source>
        <dbReference type="Proteomes" id="UP001597519"/>
    </source>
</evidence>
<dbReference type="RefSeq" id="WP_377775726.1">
    <property type="nucleotide sequence ID" value="NZ_JBHUOQ010000005.1"/>
</dbReference>
<sequence>MDLIKGLLGFIFKLLVIGLALFTVLIVVIGFLLKRDVDEIKEFTESLKEKV</sequence>
<evidence type="ECO:0000256" key="1">
    <source>
        <dbReference type="SAM" id="Phobius"/>
    </source>
</evidence>
<proteinExistence type="predicted"/>
<organism evidence="2 3">
    <name type="scientific">Corticicoccus populi</name>
    <dbReference type="NCBI Taxonomy" id="1812821"/>
    <lineage>
        <taxon>Bacteria</taxon>
        <taxon>Bacillati</taxon>
        <taxon>Bacillota</taxon>
        <taxon>Bacilli</taxon>
        <taxon>Bacillales</taxon>
        <taxon>Staphylococcaceae</taxon>
        <taxon>Corticicoccus</taxon>
    </lineage>
</organism>
<keyword evidence="1" id="KW-0812">Transmembrane</keyword>
<keyword evidence="1" id="KW-1133">Transmembrane helix</keyword>
<keyword evidence="1" id="KW-0472">Membrane</keyword>
<evidence type="ECO:0000313" key="2">
    <source>
        <dbReference type="EMBL" id="MFD2831454.1"/>
    </source>
</evidence>
<dbReference type="Proteomes" id="UP001597519">
    <property type="component" value="Unassembled WGS sequence"/>
</dbReference>
<name>A0ABW5WZB2_9STAP</name>
<accession>A0ABW5WZB2</accession>